<organism evidence="3 4">
    <name type="scientific">Nocardioides caeni</name>
    <dbReference type="NCBI Taxonomy" id="574700"/>
    <lineage>
        <taxon>Bacteria</taxon>
        <taxon>Bacillati</taxon>
        <taxon>Actinomycetota</taxon>
        <taxon>Actinomycetes</taxon>
        <taxon>Propionibacteriales</taxon>
        <taxon>Nocardioidaceae</taxon>
        <taxon>Nocardioides</taxon>
    </lineage>
</organism>
<dbReference type="RefSeq" id="WP_136563793.1">
    <property type="nucleotide sequence ID" value="NZ_BAABLS010000006.1"/>
</dbReference>
<evidence type="ECO:0000313" key="3">
    <source>
        <dbReference type="EMBL" id="THV09915.1"/>
    </source>
</evidence>
<feature type="compositionally biased region" description="Basic and acidic residues" evidence="1">
    <location>
        <begin position="32"/>
        <end position="41"/>
    </location>
</feature>
<proteinExistence type="predicted"/>
<dbReference type="Pfam" id="PF09992">
    <property type="entry name" value="NAGPA"/>
    <property type="match status" value="1"/>
</dbReference>
<evidence type="ECO:0000259" key="2">
    <source>
        <dbReference type="Pfam" id="PF09992"/>
    </source>
</evidence>
<dbReference type="OrthoDB" id="9809781at2"/>
<feature type="region of interest" description="Disordered" evidence="1">
    <location>
        <begin position="24"/>
        <end position="56"/>
    </location>
</feature>
<sequence length="411" mass="43648">MRRTSRAASALIVSMLVVGGSVGPTRLPAGADQHHTSRGSDRGASQTSDGLPGEPVPFAGLLRSGVPVVEDEVGWSIRPGLSFRRWRQSDARGPNRVQVITADLDVDRLRVRYLKAGDVRDRKGVVGLVRSNRAVVGVNGDFFDIGGLGAPLGLGVDLGRVRHGTIGRPNAGFQIGRDRRPVFGPVALEARVRSRTPLAITRLNSPTVPRGEIGLYTSAWGPLAGRAVLGLPSGTHVREVQVRGGRVTRVSRTLTAGRRLSGHVLVGQGHAANALARLRVGQRVTISVRAPARPRMAITSNAFLLRDGVVRAGDDRWMHPRTAVGHDRDENLLFLVVVDGRSASSRGMTMVELATLMRSLGADDALNLDGGGSSTMVAPRADGVLGVLNRPSDGRQRAVPNGIGIDLRPAR</sequence>
<dbReference type="PANTHER" id="PTHR40446:SF2">
    <property type="entry name" value="N-ACETYLGLUCOSAMINE-1-PHOSPHODIESTER ALPHA-N-ACETYLGLUCOSAMINIDASE"/>
    <property type="match status" value="1"/>
</dbReference>
<dbReference type="PANTHER" id="PTHR40446">
    <property type="entry name" value="N-ACETYLGLUCOSAMINE-1-PHOSPHODIESTER ALPHA-N-ACETYLGLUCOSAMINIDASE"/>
    <property type="match status" value="1"/>
</dbReference>
<dbReference type="Proteomes" id="UP000307087">
    <property type="component" value="Unassembled WGS sequence"/>
</dbReference>
<reference evidence="3 4" key="1">
    <citation type="journal article" date="2009" name="Int. J. Syst. Evol. Microbiol.">
        <title>Nocardioides caeni sp. nov., isolated from wastewater.</title>
        <authorList>
            <person name="Yoon J.H."/>
            <person name="Kang S.J."/>
            <person name="Park S."/>
            <person name="Kim W."/>
            <person name="Oh T.K."/>
        </authorList>
    </citation>
    <scope>NUCLEOTIDE SEQUENCE [LARGE SCALE GENOMIC DNA]</scope>
    <source>
        <strain evidence="3 4">DSM 23134</strain>
    </source>
</reference>
<feature type="domain" description="Phosphodiester glycosidase" evidence="2">
    <location>
        <begin position="239"/>
        <end position="405"/>
    </location>
</feature>
<dbReference type="AlphaFoldDB" id="A0A4S8N2B8"/>
<keyword evidence="4" id="KW-1185">Reference proteome</keyword>
<dbReference type="EMBL" id="STGW01000012">
    <property type="protein sequence ID" value="THV09915.1"/>
    <property type="molecule type" value="Genomic_DNA"/>
</dbReference>
<comment type="caution">
    <text evidence="3">The sequence shown here is derived from an EMBL/GenBank/DDBJ whole genome shotgun (WGS) entry which is preliminary data.</text>
</comment>
<protein>
    <submittedName>
        <fullName evidence="3">Phosphodiester glycosidase family protein</fullName>
    </submittedName>
</protein>
<evidence type="ECO:0000313" key="4">
    <source>
        <dbReference type="Proteomes" id="UP000307087"/>
    </source>
</evidence>
<keyword evidence="3" id="KW-0326">Glycosidase</keyword>
<evidence type="ECO:0000256" key="1">
    <source>
        <dbReference type="SAM" id="MobiDB-lite"/>
    </source>
</evidence>
<name>A0A4S8N2B8_9ACTN</name>
<keyword evidence="3" id="KW-0378">Hydrolase</keyword>
<accession>A0A4S8N2B8</accession>
<dbReference type="InterPro" id="IPR018711">
    <property type="entry name" value="NAGPA"/>
</dbReference>
<dbReference type="GO" id="GO:0016798">
    <property type="term" value="F:hydrolase activity, acting on glycosyl bonds"/>
    <property type="evidence" value="ECO:0007669"/>
    <property type="project" value="UniProtKB-KW"/>
</dbReference>
<gene>
    <name evidence="3" type="ORF">E9934_15440</name>
</gene>